<gene>
    <name evidence="2" type="ORF">H7F53_17405</name>
</gene>
<dbReference type="RefSeq" id="WP_185680788.1">
    <property type="nucleotide sequence ID" value="NZ_JACLAX010000038.1"/>
</dbReference>
<feature type="compositionally biased region" description="Basic and acidic residues" evidence="1">
    <location>
        <begin position="38"/>
        <end position="53"/>
    </location>
</feature>
<comment type="caution">
    <text evidence="2">The sequence shown here is derived from an EMBL/GenBank/DDBJ whole genome shotgun (WGS) entry which is preliminary data.</text>
</comment>
<dbReference type="EMBL" id="JACLAX010000038">
    <property type="protein sequence ID" value="MBC2670935.1"/>
    <property type="molecule type" value="Genomic_DNA"/>
</dbReference>
<evidence type="ECO:0000313" key="2">
    <source>
        <dbReference type="EMBL" id="MBC2670935.1"/>
    </source>
</evidence>
<name>A0A7X1KRT3_9SPHN</name>
<dbReference type="AlphaFoldDB" id="A0A7X1KRT3"/>
<accession>A0A7X1KRT3</accession>
<evidence type="ECO:0000256" key="1">
    <source>
        <dbReference type="SAM" id="MobiDB-lite"/>
    </source>
</evidence>
<feature type="compositionally biased region" description="Basic and acidic residues" evidence="1">
    <location>
        <begin position="1"/>
        <end position="12"/>
    </location>
</feature>
<sequence>MNARAEPERWRTDPALFAPAQPGFTRPGTPEGQQPDLPEQRRSKAERAPPARD</sequence>
<dbReference type="Proteomes" id="UP000551327">
    <property type="component" value="Unassembled WGS sequence"/>
</dbReference>
<organism evidence="2 3">
    <name type="scientific">Novosphingobium piscinae</name>
    <dbReference type="NCBI Taxonomy" id="1507448"/>
    <lineage>
        <taxon>Bacteria</taxon>
        <taxon>Pseudomonadati</taxon>
        <taxon>Pseudomonadota</taxon>
        <taxon>Alphaproteobacteria</taxon>
        <taxon>Sphingomonadales</taxon>
        <taxon>Sphingomonadaceae</taxon>
        <taxon>Novosphingobium</taxon>
    </lineage>
</organism>
<keyword evidence="3" id="KW-1185">Reference proteome</keyword>
<proteinExistence type="predicted"/>
<protein>
    <submittedName>
        <fullName evidence="2">Uncharacterized protein</fullName>
    </submittedName>
</protein>
<reference evidence="2 3" key="1">
    <citation type="submission" date="2020-08" db="EMBL/GenBank/DDBJ databases">
        <title>The genome sequence of type strain Novosphingobium piscinae KCTC 42194.</title>
        <authorList>
            <person name="Liu Y."/>
        </authorList>
    </citation>
    <scope>NUCLEOTIDE SEQUENCE [LARGE SCALE GENOMIC DNA]</scope>
    <source>
        <strain evidence="2 3">KCTC 42194</strain>
    </source>
</reference>
<feature type="region of interest" description="Disordered" evidence="1">
    <location>
        <begin position="1"/>
        <end position="53"/>
    </location>
</feature>
<evidence type="ECO:0000313" key="3">
    <source>
        <dbReference type="Proteomes" id="UP000551327"/>
    </source>
</evidence>